<reference evidence="1" key="1">
    <citation type="submission" date="2022-12" db="EMBL/GenBank/DDBJ databases">
        <title>Reference genome sequencing for broad-spectrum identification of bacterial and archaeal isolates by mass spectrometry.</title>
        <authorList>
            <person name="Sekiguchi Y."/>
            <person name="Tourlousse D.M."/>
        </authorList>
    </citation>
    <scope>NUCLEOTIDE SEQUENCE</scope>
    <source>
        <strain evidence="1">10succ1</strain>
    </source>
</reference>
<sequence length="96" mass="10954">MDIEKLLEGEAEKYFERKGIPSKALVDLEGEFLESLEGNRLFYSYDSLRTEEESKSVEEAYFEGLKTGLKLLNTIFDLGKLEVEQLKEVANGKRAS</sequence>
<organism evidence="1 2">
    <name type="scientific">Propionigenium maris DSM 9537</name>
    <dbReference type="NCBI Taxonomy" id="1123000"/>
    <lineage>
        <taxon>Bacteria</taxon>
        <taxon>Fusobacteriati</taxon>
        <taxon>Fusobacteriota</taxon>
        <taxon>Fusobacteriia</taxon>
        <taxon>Fusobacteriales</taxon>
        <taxon>Fusobacteriaceae</taxon>
        <taxon>Propionigenium</taxon>
    </lineage>
</organism>
<name>A0A9W6LQ12_9FUSO</name>
<accession>A0A9W6LQ12</accession>
<dbReference type="EMBL" id="BSDY01000045">
    <property type="protein sequence ID" value="GLI58307.1"/>
    <property type="molecule type" value="Genomic_DNA"/>
</dbReference>
<dbReference type="RefSeq" id="WP_281838060.1">
    <property type="nucleotide sequence ID" value="NZ_BSDY01000045.1"/>
</dbReference>
<dbReference type="Proteomes" id="UP001144471">
    <property type="component" value="Unassembled WGS sequence"/>
</dbReference>
<comment type="caution">
    <text evidence="1">The sequence shown here is derived from an EMBL/GenBank/DDBJ whole genome shotgun (WGS) entry which is preliminary data.</text>
</comment>
<keyword evidence="2" id="KW-1185">Reference proteome</keyword>
<protein>
    <submittedName>
        <fullName evidence="1">Uncharacterized protein</fullName>
    </submittedName>
</protein>
<evidence type="ECO:0000313" key="1">
    <source>
        <dbReference type="EMBL" id="GLI58307.1"/>
    </source>
</evidence>
<evidence type="ECO:0000313" key="2">
    <source>
        <dbReference type="Proteomes" id="UP001144471"/>
    </source>
</evidence>
<gene>
    <name evidence="1" type="ORF">PM10SUCC1_38210</name>
</gene>
<dbReference type="AlphaFoldDB" id="A0A9W6LQ12"/>
<proteinExistence type="predicted"/>